<dbReference type="OrthoDB" id="10070386at2759"/>
<evidence type="ECO:0000259" key="2">
    <source>
        <dbReference type="Pfam" id="PF21788"/>
    </source>
</evidence>
<proteinExistence type="predicted"/>
<dbReference type="EMBL" id="LRGB01002110">
    <property type="protein sequence ID" value="KZS09137.1"/>
    <property type="molecule type" value="Genomic_DNA"/>
</dbReference>
<gene>
    <name evidence="3" type="ORF">APZ42_026709</name>
</gene>
<sequence length="526" mass="60207">METYSDVEKHCSVILDEMTIGPSEEYIPQLDKFVGKVDMGGIVDPTDPNQLATKMLGYILVGLNTYYKIPVAYFLVYQLTAKQQEALTLQVIKDVEGCGFKITRLVSDNLAVNTTMFKRMNDGDLFPVIRHPQQEYSEADLLLKPWVYRPLFCSFDYCHVTKNVRNQLLERNFHIKGERVTGDFAVRLFAEQTGELLTAVRSWTPKHVMPNNIEKQKVKAAMDMFRPAVTAAIEMHAALGTDGFVNVGSTVRFMKRLHRWISLHDVSSVKEQQRYRLPDKMPYYSPLDERLHFLESDFNPQLHEWHQEIENLIKSMPDNNQSDKAAIKKTKKKFLTHETYEALTYTTTSTVACIRYLLEELDFKYVLTRRFSSDPVEQLFGAIRQLIGGNFKGDATAVSQAFEKILRTGIAYNSIYGNTTLSRESEKEYKLIRYSEKSKIEMVKALRLLPPSSLLILNDLQKPPAKPKPTSQACTAALLSGYIIRVLLEQEFCGDCVARLQDVKSTDPLMQLIFRLGCYLLSITKI</sequence>
<comment type="caution">
    <text evidence="3">The sequence shown here is derived from an EMBL/GenBank/DDBJ whole genome shotgun (WGS) entry which is preliminary data.</text>
</comment>
<dbReference type="Proteomes" id="UP000076858">
    <property type="component" value="Unassembled WGS sequence"/>
</dbReference>
<dbReference type="Pfam" id="PF21788">
    <property type="entry name" value="TNP-like_GBD"/>
    <property type="match status" value="1"/>
</dbReference>
<evidence type="ECO:0000313" key="3">
    <source>
        <dbReference type="EMBL" id="KZS09137.1"/>
    </source>
</evidence>
<dbReference type="Pfam" id="PF21787">
    <property type="entry name" value="TNP-like_RNaseH_N"/>
    <property type="match status" value="1"/>
</dbReference>
<evidence type="ECO:0000259" key="1">
    <source>
        <dbReference type="Pfam" id="PF21787"/>
    </source>
</evidence>
<feature type="domain" description="Transposable element P transposase-like RNase H" evidence="1">
    <location>
        <begin position="4"/>
        <end position="120"/>
    </location>
</feature>
<protein>
    <recommendedName>
        <fullName evidence="5">THAP domain-containing protein</fullName>
    </recommendedName>
</protein>
<dbReference type="InterPro" id="IPR048366">
    <property type="entry name" value="TNP-like_GBD"/>
</dbReference>
<evidence type="ECO:0000313" key="4">
    <source>
        <dbReference type="Proteomes" id="UP000076858"/>
    </source>
</evidence>
<dbReference type="PANTHER" id="PTHR48257">
    <property type="match status" value="1"/>
</dbReference>
<evidence type="ECO:0008006" key="5">
    <source>
        <dbReference type="Google" id="ProtNLM"/>
    </source>
</evidence>
<accession>A0A164S125</accession>
<name>A0A164S125_9CRUS</name>
<dbReference type="PANTHER" id="PTHR48257:SF1">
    <property type="match status" value="1"/>
</dbReference>
<feature type="domain" description="Transposable element P transposase-like GTP-binding insertion" evidence="2">
    <location>
        <begin position="158"/>
        <end position="261"/>
    </location>
</feature>
<organism evidence="3 4">
    <name type="scientific">Daphnia magna</name>
    <dbReference type="NCBI Taxonomy" id="35525"/>
    <lineage>
        <taxon>Eukaryota</taxon>
        <taxon>Metazoa</taxon>
        <taxon>Ecdysozoa</taxon>
        <taxon>Arthropoda</taxon>
        <taxon>Crustacea</taxon>
        <taxon>Branchiopoda</taxon>
        <taxon>Diplostraca</taxon>
        <taxon>Cladocera</taxon>
        <taxon>Anomopoda</taxon>
        <taxon>Daphniidae</taxon>
        <taxon>Daphnia</taxon>
    </lineage>
</organism>
<dbReference type="InterPro" id="IPR048365">
    <property type="entry name" value="TNP-like_RNaseH_N"/>
</dbReference>
<keyword evidence="4" id="KW-1185">Reference proteome</keyword>
<dbReference type="AlphaFoldDB" id="A0A164S125"/>
<reference evidence="3 4" key="1">
    <citation type="submission" date="2016-03" db="EMBL/GenBank/DDBJ databases">
        <title>EvidentialGene: Evidence-directed Construction of Genes on Genomes.</title>
        <authorList>
            <person name="Gilbert D.G."/>
            <person name="Choi J.-H."/>
            <person name="Mockaitis K."/>
            <person name="Colbourne J."/>
            <person name="Pfrender M."/>
        </authorList>
    </citation>
    <scope>NUCLEOTIDE SEQUENCE [LARGE SCALE GENOMIC DNA]</scope>
    <source>
        <strain evidence="3 4">Xinb3</strain>
        <tissue evidence="3">Complete organism</tissue>
    </source>
</reference>